<organism evidence="1 2">
    <name type="scientific">Populus trichocarpa</name>
    <name type="common">Western balsam poplar</name>
    <name type="synonym">Populus balsamifera subsp. trichocarpa</name>
    <dbReference type="NCBI Taxonomy" id="3694"/>
    <lineage>
        <taxon>Eukaryota</taxon>
        <taxon>Viridiplantae</taxon>
        <taxon>Streptophyta</taxon>
        <taxon>Embryophyta</taxon>
        <taxon>Tracheophyta</taxon>
        <taxon>Spermatophyta</taxon>
        <taxon>Magnoliopsida</taxon>
        <taxon>eudicotyledons</taxon>
        <taxon>Gunneridae</taxon>
        <taxon>Pentapetalae</taxon>
        <taxon>rosids</taxon>
        <taxon>fabids</taxon>
        <taxon>Malpighiales</taxon>
        <taxon>Salicaceae</taxon>
        <taxon>Saliceae</taxon>
        <taxon>Populus</taxon>
    </lineage>
</organism>
<dbReference type="Proteomes" id="UP000006729">
    <property type="component" value="Chromosome 6"/>
</dbReference>
<evidence type="ECO:0000313" key="2">
    <source>
        <dbReference type="Proteomes" id="UP000006729"/>
    </source>
</evidence>
<proteinExistence type="predicted"/>
<sequence>MAKPTHASSFFFFFFIYITESIFLYQNRSCGTGPTTGFFQAKKSHGNVDDSRCNSKISLKQSLAYHVTTSLEW</sequence>
<dbReference type="EMBL" id="CM009295">
    <property type="protein sequence ID" value="KAI9393154.1"/>
    <property type="molecule type" value="Genomic_DNA"/>
</dbReference>
<comment type="caution">
    <text evidence="1">The sequence shown here is derived from an EMBL/GenBank/DDBJ whole genome shotgun (WGS) entry which is preliminary data.</text>
</comment>
<keyword evidence="2" id="KW-1185">Reference proteome</keyword>
<protein>
    <submittedName>
        <fullName evidence="1">Uncharacterized protein</fullName>
    </submittedName>
</protein>
<gene>
    <name evidence="1" type="ORF">POPTR_006G189401v4</name>
</gene>
<reference evidence="1 2" key="1">
    <citation type="journal article" date="2006" name="Science">
        <title>The genome of black cottonwood, Populus trichocarpa (Torr. &amp; Gray).</title>
        <authorList>
            <person name="Tuskan G.A."/>
            <person name="Difazio S."/>
            <person name="Jansson S."/>
            <person name="Bohlmann J."/>
            <person name="Grigoriev I."/>
            <person name="Hellsten U."/>
            <person name="Putnam N."/>
            <person name="Ralph S."/>
            <person name="Rombauts S."/>
            <person name="Salamov A."/>
            <person name="Schein J."/>
            <person name="Sterck L."/>
            <person name="Aerts A."/>
            <person name="Bhalerao R.R."/>
            <person name="Bhalerao R.P."/>
            <person name="Blaudez D."/>
            <person name="Boerjan W."/>
            <person name="Brun A."/>
            <person name="Brunner A."/>
            <person name="Busov V."/>
            <person name="Campbell M."/>
            <person name="Carlson J."/>
            <person name="Chalot M."/>
            <person name="Chapman J."/>
            <person name="Chen G.L."/>
            <person name="Cooper D."/>
            <person name="Coutinho P.M."/>
            <person name="Couturier J."/>
            <person name="Covert S."/>
            <person name="Cronk Q."/>
            <person name="Cunningham R."/>
            <person name="Davis J."/>
            <person name="Degroeve S."/>
            <person name="Dejardin A."/>
            <person name="Depamphilis C."/>
            <person name="Detter J."/>
            <person name="Dirks B."/>
            <person name="Dubchak I."/>
            <person name="Duplessis S."/>
            <person name="Ehlting J."/>
            <person name="Ellis B."/>
            <person name="Gendler K."/>
            <person name="Goodstein D."/>
            <person name="Gribskov M."/>
            <person name="Grimwood J."/>
            <person name="Groover A."/>
            <person name="Gunter L."/>
            <person name="Hamberger B."/>
            <person name="Heinze B."/>
            <person name="Helariutta Y."/>
            <person name="Henrissat B."/>
            <person name="Holligan D."/>
            <person name="Holt R."/>
            <person name="Huang W."/>
            <person name="Islam-Faridi N."/>
            <person name="Jones S."/>
            <person name="Jones-Rhoades M."/>
            <person name="Jorgensen R."/>
            <person name="Joshi C."/>
            <person name="Kangasjarvi J."/>
            <person name="Karlsson J."/>
            <person name="Kelleher C."/>
            <person name="Kirkpatrick R."/>
            <person name="Kirst M."/>
            <person name="Kohler A."/>
            <person name="Kalluri U."/>
            <person name="Larimer F."/>
            <person name="Leebens-Mack J."/>
            <person name="Leple J.C."/>
            <person name="Locascio P."/>
            <person name="Lou Y."/>
            <person name="Lucas S."/>
            <person name="Martin F."/>
            <person name="Montanini B."/>
            <person name="Napoli C."/>
            <person name="Nelson D.R."/>
            <person name="Nelson C."/>
            <person name="Nieminen K."/>
            <person name="Nilsson O."/>
            <person name="Pereda V."/>
            <person name="Peter G."/>
            <person name="Philippe R."/>
            <person name="Pilate G."/>
            <person name="Poliakov A."/>
            <person name="Razumovskaya J."/>
            <person name="Richardson P."/>
            <person name="Rinaldi C."/>
            <person name="Ritland K."/>
            <person name="Rouze P."/>
            <person name="Ryaboy D."/>
            <person name="Schmutz J."/>
            <person name="Schrader J."/>
            <person name="Segerman B."/>
            <person name="Shin H."/>
            <person name="Siddiqui A."/>
            <person name="Sterky F."/>
            <person name="Terry A."/>
            <person name="Tsai C.J."/>
            <person name="Uberbacher E."/>
            <person name="Unneberg P."/>
            <person name="Vahala J."/>
            <person name="Wall K."/>
            <person name="Wessler S."/>
            <person name="Yang G."/>
            <person name="Yin T."/>
            <person name="Douglas C."/>
            <person name="Marra M."/>
            <person name="Sandberg G."/>
            <person name="Van de Peer Y."/>
            <person name="Rokhsar D."/>
        </authorList>
    </citation>
    <scope>NUCLEOTIDE SEQUENCE [LARGE SCALE GENOMIC DNA]</scope>
    <source>
        <strain evidence="2">cv. Nisqually</strain>
    </source>
</reference>
<accession>A0ACC0SW21</accession>
<evidence type="ECO:0000313" key="1">
    <source>
        <dbReference type="EMBL" id="KAI9393154.1"/>
    </source>
</evidence>
<name>A0ACC0SW21_POPTR</name>